<feature type="compositionally biased region" description="Low complexity" evidence="1">
    <location>
        <begin position="685"/>
        <end position="697"/>
    </location>
</feature>
<dbReference type="Proteomes" id="UP000724874">
    <property type="component" value="Unassembled WGS sequence"/>
</dbReference>
<dbReference type="OrthoDB" id="2742205at2759"/>
<gene>
    <name evidence="2" type="ORF">CPB84DRAFT_1844777</name>
</gene>
<protein>
    <submittedName>
        <fullName evidence="2">Uncharacterized protein</fullName>
    </submittedName>
</protein>
<keyword evidence="3" id="KW-1185">Reference proteome</keyword>
<name>A0A9P5TQP8_GYMJU</name>
<feature type="region of interest" description="Disordered" evidence="1">
    <location>
        <begin position="596"/>
        <end position="710"/>
    </location>
</feature>
<organism evidence="2 3">
    <name type="scientific">Gymnopilus junonius</name>
    <name type="common">Spectacular rustgill mushroom</name>
    <name type="synonym">Gymnopilus spectabilis subsp. junonius</name>
    <dbReference type="NCBI Taxonomy" id="109634"/>
    <lineage>
        <taxon>Eukaryota</taxon>
        <taxon>Fungi</taxon>
        <taxon>Dikarya</taxon>
        <taxon>Basidiomycota</taxon>
        <taxon>Agaricomycotina</taxon>
        <taxon>Agaricomycetes</taxon>
        <taxon>Agaricomycetidae</taxon>
        <taxon>Agaricales</taxon>
        <taxon>Agaricineae</taxon>
        <taxon>Hymenogastraceae</taxon>
        <taxon>Gymnopilus</taxon>
    </lineage>
</organism>
<evidence type="ECO:0000313" key="3">
    <source>
        <dbReference type="Proteomes" id="UP000724874"/>
    </source>
</evidence>
<proteinExistence type="predicted"/>
<dbReference type="AlphaFoldDB" id="A0A9P5TQP8"/>
<sequence length="710" mass="79569">MSSSDLTRLFSSLPPEAQQIIVEKHLTGLFDLLPKEQSEEVLTAATRLQKKHNDAPKLDLRAKRKQISALFDELARDAKVAFIKERSNRDELLAEVLHSLTSWLNDIWLTVYEYNVNFLLAHSCLVFIADALTQLSENSSFGGCKCSVMNLPVEFALRDRKGKVVKRFSVLGPQNVDRILLWVWRDLFVSLFAKGSERDKKKAPDFLEDVEAAFGVMALEWLLYGGRRRIVDDEDEDDDENFYDSEEERYSDYGARLHDDDDDKEDSEYGCDDSCHYSCKFHAPYWPQRINKARIHLRECVEKRMLAFFKVTPSLRLYNTLLAISTDALSTSLELSRVMFKIAGDTPDNLVAALDICIANGEANRIIFLLDSYSYLLRPRDGVTLQCAVAMLEDSSYSHRSIAILEKELNECLRAIYTNVRACFSHMEEEANKKELGEILKLRNNSSTRQDRVVSWVDRVATPSNGPMHPMALAAMMMGLPMLPGSEDPDDGDFLNFLDLDTNDSDLEDLRDEFRPNLKAIFNGWVHLGQGIKGGSLALAKLYVKAIEQMPWLAGSDIVNEMVNKLRERPNKNHVLEALSNLSSFSKIQRKKLRLARVEQQRRAASKAPVAASSTSATPTPDFFNTTSSASSSSTMAQPSESPRSDSPPLLIPVTPPRSPPPVSSPPEVPFSFGPLPTPGAPTASLPFPLSPSNSSNMRRPIPGSLDDVD</sequence>
<feature type="compositionally biased region" description="Low complexity" evidence="1">
    <location>
        <begin position="606"/>
        <end position="635"/>
    </location>
</feature>
<feature type="compositionally biased region" description="Pro residues" evidence="1">
    <location>
        <begin position="650"/>
        <end position="669"/>
    </location>
</feature>
<comment type="caution">
    <text evidence="2">The sequence shown here is derived from an EMBL/GenBank/DDBJ whole genome shotgun (WGS) entry which is preliminary data.</text>
</comment>
<dbReference type="EMBL" id="JADNYJ010000021">
    <property type="protein sequence ID" value="KAF8905778.1"/>
    <property type="molecule type" value="Genomic_DNA"/>
</dbReference>
<evidence type="ECO:0000313" key="2">
    <source>
        <dbReference type="EMBL" id="KAF8905778.1"/>
    </source>
</evidence>
<reference evidence="2" key="1">
    <citation type="submission" date="2020-11" db="EMBL/GenBank/DDBJ databases">
        <authorList>
            <consortium name="DOE Joint Genome Institute"/>
            <person name="Ahrendt S."/>
            <person name="Riley R."/>
            <person name="Andreopoulos W."/>
            <person name="LaButti K."/>
            <person name="Pangilinan J."/>
            <person name="Ruiz-duenas F.J."/>
            <person name="Barrasa J.M."/>
            <person name="Sanchez-Garcia M."/>
            <person name="Camarero S."/>
            <person name="Miyauchi S."/>
            <person name="Serrano A."/>
            <person name="Linde D."/>
            <person name="Babiker R."/>
            <person name="Drula E."/>
            <person name="Ayuso-Fernandez I."/>
            <person name="Pacheco R."/>
            <person name="Padilla G."/>
            <person name="Ferreira P."/>
            <person name="Barriuso J."/>
            <person name="Kellner H."/>
            <person name="Castanera R."/>
            <person name="Alfaro M."/>
            <person name="Ramirez L."/>
            <person name="Pisabarro A.G."/>
            <person name="Kuo A."/>
            <person name="Tritt A."/>
            <person name="Lipzen A."/>
            <person name="He G."/>
            <person name="Yan M."/>
            <person name="Ng V."/>
            <person name="Cullen D."/>
            <person name="Martin F."/>
            <person name="Rosso M.-N."/>
            <person name="Henrissat B."/>
            <person name="Hibbett D."/>
            <person name="Martinez A.T."/>
            <person name="Grigoriev I.V."/>
        </authorList>
    </citation>
    <scope>NUCLEOTIDE SEQUENCE</scope>
    <source>
        <strain evidence="2">AH 44721</strain>
    </source>
</reference>
<evidence type="ECO:0000256" key="1">
    <source>
        <dbReference type="SAM" id="MobiDB-lite"/>
    </source>
</evidence>
<accession>A0A9P5TQP8</accession>